<feature type="binding site" evidence="22">
    <location>
        <position position="191"/>
    </location>
    <ligand>
        <name>substrate</name>
    </ligand>
</feature>
<dbReference type="AlphaFoldDB" id="A0A1B6C140"/>
<dbReference type="InterPro" id="IPR036265">
    <property type="entry name" value="HIT-like_sf"/>
</dbReference>
<keyword evidence="11" id="KW-0007">Acetylation</keyword>
<feature type="active site" description="Nucleophile" evidence="21">
    <location>
        <position position="293"/>
    </location>
</feature>
<dbReference type="InterPro" id="IPR011145">
    <property type="entry name" value="Scavenger_mRNA_decap_enz_N"/>
</dbReference>
<dbReference type="FunFam" id="3.30.428.10:FF:000006">
    <property type="entry name" value="m7GpppX diphosphatase"/>
    <property type="match status" value="1"/>
</dbReference>
<keyword evidence="7" id="KW-0963">Cytoplasm</keyword>
<evidence type="ECO:0000256" key="20">
    <source>
        <dbReference type="ARBA" id="ARBA00048222"/>
    </source>
</evidence>
<evidence type="ECO:0000256" key="13">
    <source>
        <dbReference type="ARBA" id="ARBA00023242"/>
    </source>
</evidence>
<evidence type="ECO:0000256" key="9">
    <source>
        <dbReference type="ARBA" id="ARBA00022664"/>
    </source>
</evidence>
<evidence type="ECO:0000256" key="6">
    <source>
        <dbReference type="ARBA" id="ARBA00015636"/>
    </source>
</evidence>
<organism evidence="23">
    <name type="scientific">Clastoptera arizonana</name>
    <name type="common">Arizona spittle bug</name>
    <dbReference type="NCBI Taxonomy" id="38151"/>
    <lineage>
        <taxon>Eukaryota</taxon>
        <taxon>Metazoa</taxon>
        <taxon>Ecdysozoa</taxon>
        <taxon>Arthropoda</taxon>
        <taxon>Hexapoda</taxon>
        <taxon>Insecta</taxon>
        <taxon>Pterygota</taxon>
        <taxon>Neoptera</taxon>
        <taxon>Paraneoptera</taxon>
        <taxon>Hemiptera</taxon>
        <taxon>Auchenorrhyncha</taxon>
        <taxon>Cercopoidea</taxon>
        <taxon>Clastopteridae</taxon>
        <taxon>Clastoptera</taxon>
    </lineage>
</organism>
<accession>A0A1B6C140</accession>
<evidence type="ECO:0000256" key="11">
    <source>
        <dbReference type="ARBA" id="ARBA00022990"/>
    </source>
</evidence>
<evidence type="ECO:0000256" key="7">
    <source>
        <dbReference type="ARBA" id="ARBA00022490"/>
    </source>
</evidence>
<dbReference type="Gene3D" id="3.30.200.40">
    <property type="entry name" value="Scavenger mRNA decapping enzyme, N-terminal domain"/>
    <property type="match status" value="1"/>
</dbReference>
<evidence type="ECO:0000256" key="3">
    <source>
        <dbReference type="ARBA" id="ARBA00010208"/>
    </source>
</evidence>
<dbReference type="GO" id="GO:0140932">
    <property type="term" value="F:5'-(N(7)-methyl 5'-triphosphoguanosine)-[mRNA] diphosphatase activity"/>
    <property type="evidence" value="ECO:0007669"/>
    <property type="project" value="UniProtKB-EC"/>
</dbReference>
<dbReference type="Pfam" id="PF05652">
    <property type="entry name" value="DcpS"/>
    <property type="match status" value="1"/>
</dbReference>
<evidence type="ECO:0000256" key="5">
    <source>
        <dbReference type="ARBA" id="ARBA00012520"/>
    </source>
</evidence>
<dbReference type="FunFam" id="3.30.200.40:FF:000001">
    <property type="entry name" value="m7GpppX diphosphatase"/>
    <property type="match status" value="1"/>
</dbReference>
<evidence type="ECO:0000256" key="18">
    <source>
        <dbReference type="ARBA" id="ARBA00030830"/>
    </source>
</evidence>
<dbReference type="EC" id="3.6.1.59" evidence="5"/>
<evidence type="ECO:0000256" key="4">
    <source>
        <dbReference type="ARBA" id="ARBA00011140"/>
    </source>
</evidence>
<dbReference type="GO" id="GO:0005634">
    <property type="term" value="C:nucleus"/>
    <property type="evidence" value="ECO:0007669"/>
    <property type="project" value="UniProtKB-SubCell"/>
</dbReference>
<comment type="similarity">
    <text evidence="3">Belongs to the HIT family.</text>
</comment>
<feature type="binding site" evidence="22">
    <location>
        <position position="223"/>
    </location>
    <ligand>
        <name>substrate</name>
    </ligand>
</feature>
<feature type="non-terminal residue" evidence="23">
    <location>
        <position position="1"/>
    </location>
</feature>
<dbReference type="InterPro" id="IPR008594">
    <property type="entry name" value="DcpS/DCS2"/>
</dbReference>
<evidence type="ECO:0000256" key="19">
    <source>
        <dbReference type="ARBA" id="ARBA00032946"/>
    </source>
</evidence>
<evidence type="ECO:0000256" key="2">
    <source>
        <dbReference type="ARBA" id="ARBA00004496"/>
    </source>
</evidence>
<evidence type="ECO:0000256" key="1">
    <source>
        <dbReference type="ARBA" id="ARBA00004123"/>
    </source>
</evidence>
<name>A0A1B6C140_9HEMI</name>
<evidence type="ECO:0000256" key="8">
    <source>
        <dbReference type="ARBA" id="ARBA00022553"/>
    </source>
</evidence>
<dbReference type="PIRSF" id="PIRSF028973">
    <property type="entry name" value="Scavenger_mRNA_decap_enz"/>
    <property type="match status" value="1"/>
</dbReference>
<gene>
    <name evidence="24" type="ORF">g.29889</name>
    <name evidence="23" type="ORF">g.29891</name>
</gene>
<dbReference type="SUPFAM" id="SSF102860">
    <property type="entry name" value="mRNA decapping enzyme DcpS N-terminal domain"/>
    <property type="match status" value="1"/>
</dbReference>
<feature type="binding site" evidence="22">
    <location>
        <begin position="284"/>
        <end position="295"/>
    </location>
    <ligand>
        <name>substrate</name>
    </ligand>
</feature>
<dbReference type="Gene3D" id="3.30.428.10">
    <property type="entry name" value="HIT-like"/>
    <property type="match status" value="1"/>
</dbReference>
<evidence type="ECO:0000256" key="16">
    <source>
        <dbReference type="ARBA" id="ARBA00030609"/>
    </source>
</evidence>
<comment type="subcellular location">
    <subcellularLocation>
        <location evidence="2">Cytoplasm</location>
    </subcellularLocation>
    <subcellularLocation>
        <location evidence="1">Nucleus</location>
    </subcellularLocation>
</comment>
<keyword evidence="9" id="KW-0507">mRNA processing</keyword>
<evidence type="ECO:0000256" key="15">
    <source>
        <dbReference type="ARBA" id="ARBA00030042"/>
    </source>
</evidence>
<evidence type="ECO:0000256" key="10">
    <source>
        <dbReference type="ARBA" id="ARBA00022801"/>
    </source>
</evidence>
<dbReference type="SUPFAM" id="SSF54197">
    <property type="entry name" value="HIT-like"/>
    <property type="match status" value="1"/>
</dbReference>
<keyword evidence="10" id="KW-0378">Hydrolase</keyword>
<keyword evidence="12" id="KW-0508">mRNA splicing</keyword>
<evidence type="ECO:0000256" key="12">
    <source>
        <dbReference type="ARBA" id="ARBA00023187"/>
    </source>
</evidence>
<dbReference type="GO" id="GO:0000290">
    <property type="term" value="P:deadenylation-dependent decapping of nuclear-transcribed mRNA"/>
    <property type="evidence" value="ECO:0007669"/>
    <property type="project" value="InterPro"/>
</dbReference>
<dbReference type="GO" id="GO:0000932">
    <property type="term" value="C:P-body"/>
    <property type="evidence" value="ECO:0007669"/>
    <property type="project" value="TreeGrafter"/>
</dbReference>
<sequence>RVRVAILAGKLKLLPQLPVLKLIIVVVMAGVIAKSECADADISDTSESKNDSEIIEDKHRGITDLSEFNIRRILSDNAQRKTICAEGFFTNREGKALIILEKTAFNEQVLRELCSKNSSLSRQFLNDIYGSYECSPDPIQNVIKATVIYPATDKHIEKFECHPIHLIEETKELYQNITLPHLTDEQLNLQWVYNILEHTAETERILLEDNNEENGFVLLPDLKWDGKQIESLYLLAIVKPRDIKSLRDLKAKHLPLLTNIRDKVLNAIEEKYGLHKSQVRACFHYQPSFYHLHVHFTYLQYDAPGIFCEKSHLLTTVINNLVSNPDYYQKATLPFTVKETHKLFLKFEEKGIVKRKPVVATNSNENTN</sequence>
<dbReference type="PANTHER" id="PTHR12978:SF0">
    <property type="entry name" value="M7GPPPX DIPHOSPHATASE"/>
    <property type="match status" value="1"/>
</dbReference>
<feature type="binding site" evidence="22">
    <location>
        <position position="201"/>
    </location>
    <ligand>
        <name>substrate</name>
    </ligand>
</feature>
<dbReference type="EMBL" id="GEDC01007732">
    <property type="protein sequence ID" value="JAS29566.1"/>
    <property type="molecule type" value="Transcribed_RNA"/>
</dbReference>
<feature type="binding site" evidence="22">
    <location>
        <position position="221"/>
    </location>
    <ligand>
        <name>substrate</name>
    </ligand>
</feature>
<dbReference type="GO" id="GO:0008380">
    <property type="term" value="P:RNA splicing"/>
    <property type="evidence" value="ECO:0007669"/>
    <property type="project" value="UniProtKB-KW"/>
</dbReference>
<evidence type="ECO:0000256" key="14">
    <source>
        <dbReference type="ARBA" id="ARBA00029885"/>
    </source>
</evidence>
<evidence type="ECO:0000256" key="21">
    <source>
        <dbReference type="PIRSR" id="PIRSR028973-1"/>
    </source>
</evidence>
<comment type="subunit">
    <text evidence="4">Homodimer. Associates with components of the exosome multienzyme ribonuclease complex, such as EXOSC3 and EXOSC4. Interacts with NDOR1.</text>
</comment>
<evidence type="ECO:0000256" key="22">
    <source>
        <dbReference type="PIRSR" id="PIRSR028973-2"/>
    </source>
</evidence>
<dbReference type="GO" id="GO:0006397">
    <property type="term" value="P:mRNA processing"/>
    <property type="evidence" value="ECO:0007669"/>
    <property type="project" value="UniProtKB-KW"/>
</dbReference>
<keyword evidence="8" id="KW-0597">Phosphoprotein</keyword>
<keyword evidence="13" id="KW-0539">Nucleus</keyword>
<protein>
    <recommendedName>
        <fullName evidence="6">m7GpppX diphosphatase</fullName>
        <ecNumber evidence="5">3.6.1.59</ecNumber>
    </recommendedName>
    <alternativeName>
        <fullName evidence="19">DCS-1</fullName>
    </alternativeName>
    <alternativeName>
        <fullName evidence="16">Decapping scavenger enzyme</fullName>
    </alternativeName>
    <alternativeName>
        <fullName evidence="17">Hint-related 7meGMP-directed hydrolase</fullName>
    </alternativeName>
    <alternativeName>
        <fullName evidence="15">Histidine triad nucleotide-binding protein 5</fullName>
    </alternativeName>
    <alternativeName>
        <fullName evidence="18">Histidine triad protein member 5</fullName>
    </alternativeName>
    <alternativeName>
        <fullName evidence="14">Scavenger mRNA-decapping enzyme DcpS</fullName>
    </alternativeName>
</protein>
<comment type="catalytic activity">
    <reaction evidence="20">
        <text>a 5'-end (N(7)-methyl 5'-triphosphoguanosine)-ribonucleoside in mRNA + H2O = N(7)-methyl-GMP + a 5'-end diphospho-ribonucleoside in mRNA + 2 H(+)</text>
        <dbReference type="Rhea" id="RHEA:65388"/>
        <dbReference type="Rhea" id="RHEA-COMP:17165"/>
        <dbReference type="Rhea" id="RHEA-COMP:17167"/>
        <dbReference type="ChEBI" id="CHEBI:15377"/>
        <dbReference type="ChEBI" id="CHEBI:15378"/>
        <dbReference type="ChEBI" id="CHEBI:58285"/>
        <dbReference type="ChEBI" id="CHEBI:156461"/>
        <dbReference type="ChEBI" id="CHEBI:167616"/>
        <dbReference type="EC" id="3.6.1.59"/>
    </reaction>
</comment>
<evidence type="ECO:0000313" key="24">
    <source>
        <dbReference type="EMBL" id="JAS29566.1"/>
    </source>
</evidence>
<proteinExistence type="inferred from homology"/>
<dbReference type="EMBL" id="GEDC01030065">
    <property type="protein sequence ID" value="JAS07233.1"/>
    <property type="molecule type" value="Transcribed_RNA"/>
</dbReference>
<evidence type="ECO:0000313" key="23">
    <source>
        <dbReference type="EMBL" id="JAS07233.1"/>
    </source>
</evidence>
<dbReference type="GO" id="GO:0000340">
    <property type="term" value="F:RNA 7-methylguanosine cap binding"/>
    <property type="evidence" value="ECO:0007669"/>
    <property type="project" value="TreeGrafter"/>
</dbReference>
<evidence type="ECO:0000256" key="17">
    <source>
        <dbReference type="ARBA" id="ARBA00030789"/>
    </source>
</evidence>
<dbReference type="PANTHER" id="PTHR12978">
    <property type="entry name" value="HISTIDINE TRIAD HIT PROTEIN MEMBER"/>
    <property type="match status" value="1"/>
</dbReference>
<dbReference type="Pfam" id="PF11969">
    <property type="entry name" value="DcpS_C"/>
    <property type="match status" value="1"/>
</dbReference>
<reference evidence="23" key="1">
    <citation type="submission" date="2015-12" db="EMBL/GenBank/DDBJ databases">
        <title>De novo transcriptome assembly of four potential Pierce s Disease insect vectors from Arizona vineyards.</title>
        <authorList>
            <person name="Tassone E.E."/>
        </authorList>
    </citation>
    <scope>NUCLEOTIDE SEQUENCE</scope>
</reference>